<name>A0ABV9FV41_9NOCA</name>
<organism evidence="5 6">
    <name type="scientific">Rhodococcus kronopolitis</name>
    <dbReference type="NCBI Taxonomy" id="1460226"/>
    <lineage>
        <taxon>Bacteria</taxon>
        <taxon>Bacillati</taxon>
        <taxon>Actinomycetota</taxon>
        <taxon>Actinomycetes</taxon>
        <taxon>Mycobacteriales</taxon>
        <taxon>Nocardiaceae</taxon>
        <taxon>Rhodococcus</taxon>
    </lineage>
</organism>
<comment type="caution">
    <text evidence="5">The sequence shown here is derived from an EMBL/GenBank/DDBJ whole genome shotgun (WGS) entry which is preliminary data.</text>
</comment>
<evidence type="ECO:0000259" key="4">
    <source>
        <dbReference type="Pfam" id="PF22554"/>
    </source>
</evidence>
<dbReference type="InterPro" id="IPR054343">
    <property type="entry name" value="TY-Chap_M"/>
</dbReference>
<protein>
    <submittedName>
        <fullName evidence="5">Uncharacterized protein</fullName>
    </submittedName>
</protein>
<evidence type="ECO:0000256" key="1">
    <source>
        <dbReference type="SAM" id="MobiDB-lite"/>
    </source>
</evidence>
<gene>
    <name evidence="5" type="ORF">ACFO6S_19320</name>
</gene>
<dbReference type="Gene3D" id="3.30.1460.10">
    <property type="match status" value="1"/>
</dbReference>
<dbReference type="SUPFAM" id="SSF69635">
    <property type="entry name" value="Type III secretory system chaperone-like"/>
    <property type="match status" value="1"/>
</dbReference>
<dbReference type="Pfam" id="PF22554">
    <property type="entry name" value="Chap-C"/>
    <property type="match status" value="1"/>
</dbReference>
<evidence type="ECO:0000313" key="6">
    <source>
        <dbReference type="Proteomes" id="UP001595914"/>
    </source>
</evidence>
<feature type="region of interest" description="Disordered" evidence="1">
    <location>
        <begin position="302"/>
        <end position="328"/>
    </location>
</feature>
<evidence type="ECO:0000259" key="3">
    <source>
        <dbReference type="Pfam" id="PF22552"/>
    </source>
</evidence>
<dbReference type="Pfam" id="PF22551">
    <property type="entry name" value="TY-Chap1"/>
    <property type="match status" value="1"/>
</dbReference>
<proteinExistence type="predicted"/>
<dbReference type="EMBL" id="JBHSFO010000014">
    <property type="protein sequence ID" value="MFC4605856.1"/>
    <property type="molecule type" value="Genomic_DNA"/>
</dbReference>
<feature type="domain" description="TY-Chap N-terminal" evidence="3">
    <location>
        <begin position="13"/>
        <end position="132"/>
    </location>
</feature>
<feature type="region of interest" description="Disordered" evidence="1">
    <location>
        <begin position="444"/>
        <end position="469"/>
    </location>
</feature>
<accession>A0ABV9FV41</accession>
<keyword evidence="6" id="KW-1185">Reference proteome</keyword>
<feature type="domain" description="TY-Chap central" evidence="2">
    <location>
        <begin position="172"/>
        <end position="300"/>
    </location>
</feature>
<evidence type="ECO:0000313" key="5">
    <source>
        <dbReference type="EMBL" id="MFC4605856.1"/>
    </source>
</evidence>
<dbReference type="Pfam" id="PF22552">
    <property type="entry name" value="TY-Chap3"/>
    <property type="match status" value="1"/>
</dbReference>
<feature type="domain" description="TY-Chap C-terminal" evidence="4">
    <location>
        <begin position="331"/>
        <end position="419"/>
    </location>
</feature>
<evidence type="ECO:0000259" key="2">
    <source>
        <dbReference type="Pfam" id="PF22551"/>
    </source>
</evidence>
<dbReference type="RefSeq" id="WP_378419592.1">
    <property type="nucleotide sequence ID" value="NZ_JBHSFO010000014.1"/>
</dbReference>
<reference evidence="6" key="1">
    <citation type="journal article" date="2019" name="Int. J. Syst. Evol. Microbiol.">
        <title>The Global Catalogue of Microorganisms (GCM) 10K type strain sequencing project: providing services to taxonomists for standard genome sequencing and annotation.</title>
        <authorList>
            <consortium name="The Broad Institute Genomics Platform"/>
            <consortium name="The Broad Institute Genome Sequencing Center for Infectious Disease"/>
            <person name="Wu L."/>
            <person name="Ma J."/>
        </authorList>
    </citation>
    <scope>NUCLEOTIDE SEQUENCE [LARGE SCALE GENOMIC DNA]</scope>
    <source>
        <strain evidence="6">CCUG 54520</strain>
    </source>
</reference>
<dbReference type="InterPro" id="IPR054342">
    <property type="entry name" value="TY-Chap_C"/>
</dbReference>
<dbReference type="Proteomes" id="UP001595914">
    <property type="component" value="Unassembled WGS sequence"/>
</dbReference>
<sequence length="469" mass="50378">MSNFEGFDQTVEQAWSSFEASLATHLRAMRGGDLLGLTPAGSDADALSYLRFLGRGDGSVVCEVPHRSGDDAAPTPAADFDTRLVDLGWHPPADAATDPHFVDLPPAVIDDWASRSVTVLREMWDVPHPGFLTTKTTGRAARLAYVSDGAGDAAAATVWLDPMTAVAPRDVEHLRQLVSTTVEDMTGNPPVADDDGDLVIRIGTRLVFLLPHPQDRILRIWVPLVSRISGRTRTAELISDLNARAPHVKVVLRKDQVNALIDIVAAPFVPEHLRDMLTRITAFLDYFDEHFADSFDGELYGREDADADQPQGAAAVDDDYDSVPTDADTEPLPAALQTLIQLDPEGGTLRAAEVAQICGRDRDLILNLMCVASEQEISWHGAADLARDGGDTDEAAACAHDAEVWANTLESLRGALRLVALPERNTQTGHPPVAGQMELFDELADAGPKDAATGPASPAPEATLFDDPA</sequence>
<dbReference type="InterPro" id="IPR054344">
    <property type="entry name" value="TY-Chap_N"/>
</dbReference>